<reference evidence="1" key="1">
    <citation type="submission" date="2005-08" db="EMBL/GenBank/DDBJ databases">
        <title>Genomic Diversity of HIV-1 subtypes in Northern Kenya.</title>
        <authorList>
            <person name="Khamadi S.A."/>
            <person name="Ochieng W."/>
            <person name="Lihana R.W."/>
            <person name="Kiptoo M.K."/>
            <person name="Kinyua J.G."/>
            <person name="Lagat N."/>
            <person name="Muriuki J."/>
            <person name="Mwangi J."/>
            <person name="Pelle R."/>
            <person name="Muigai A."/>
            <person name="Carter J."/>
            <person name="Yamada R."/>
            <person name="Mpoke S."/>
        </authorList>
    </citation>
    <scope>NUCLEOTIDE SEQUENCE</scope>
    <source>
        <strain evidence="1">TLHC007</strain>
    </source>
</reference>
<organismHost>
    <name type="scientific">Homo sapiens</name>
    <name type="common">Human</name>
    <dbReference type="NCBI Taxonomy" id="9606"/>
</organismHost>
<feature type="non-terminal residue" evidence="1">
    <location>
        <position position="1"/>
    </location>
</feature>
<dbReference type="InterPro" id="IPR012337">
    <property type="entry name" value="RNaseH-like_sf"/>
</dbReference>
<feature type="non-terminal residue" evidence="1">
    <location>
        <position position="108"/>
    </location>
</feature>
<dbReference type="SUPFAM" id="SSF53098">
    <property type="entry name" value="Ribonuclease H-like"/>
    <property type="match status" value="1"/>
</dbReference>
<protein>
    <submittedName>
        <fullName evidence="1">Pol protein</fullName>
    </submittedName>
</protein>
<name>Q3S7M6_HV1</name>
<gene>
    <name evidence="1" type="primary">pol</name>
</gene>
<proteinExistence type="predicted"/>
<dbReference type="EMBL" id="DQ155104">
    <property type="protein sequence ID" value="AAZ91630.1"/>
    <property type="molecule type" value="Genomic_DNA"/>
</dbReference>
<sequence>FLFPRTFRNSILYTKISRKMASKSNPYRQWAVILPVVQLKQPVGWGRESNRNLEFPTIPKVKEYWESYEYGIKEIIGQVREQAEHLRTAVQMGSISFTILKEGENSGG</sequence>
<evidence type="ECO:0000313" key="1">
    <source>
        <dbReference type="EMBL" id="AAZ91630.1"/>
    </source>
</evidence>
<organism evidence="1">
    <name type="scientific">Human immunodeficiency virus type 1</name>
    <name type="common">HIV-1</name>
    <dbReference type="NCBI Taxonomy" id="11676"/>
    <lineage>
        <taxon>Viruses</taxon>
        <taxon>Riboviria</taxon>
        <taxon>Pararnavirae</taxon>
        <taxon>Artverviricota</taxon>
        <taxon>Revtraviricetes</taxon>
        <taxon>Ortervirales</taxon>
        <taxon>Retroviridae</taxon>
        <taxon>Orthoretrovirinae</taxon>
        <taxon>Lentivirus</taxon>
        <taxon>Lentivirus humimdef1</taxon>
    </lineage>
</organism>
<accession>Q3S7M6</accession>